<dbReference type="RefSeq" id="WP_118917488.1">
    <property type="nucleotide sequence ID" value="NZ_CP032097.1"/>
</dbReference>
<dbReference type="AlphaFoldDB" id="A0A347U8Y5"/>
<feature type="transmembrane region" description="Helical" evidence="5">
    <location>
        <begin position="28"/>
        <end position="49"/>
    </location>
</feature>
<reference evidence="7 9" key="1">
    <citation type="submission" date="2017-09" db="EMBL/GenBank/DDBJ databases">
        <title>Genomics of the genus Arcobacter.</title>
        <authorList>
            <person name="Perez-Cataluna A."/>
            <person name="Figueras M.J."/>
            <person name="Salas-Masso N."/>
        </authorList>
    </citation>
    <scope>NUCLEOTIDE SEQUENCE [LARGE SCALE GENOMIC DNA]</scope>
    <source>
        <strain evidence="7 9">CECT 7837</strain>
    </source>
</reference>
<accession>A0A347U8Y5</accession>
<protein>
    <submittedName>
        <fullName evidence="6">Divalent anion:sodium symporter family protein</fullName>
    </submittedName>
    <submittedName>
        <fullName evidence="7">Sodium:sulfate symporter</fullName>
    </submittedName>
</protein>
<evidence type="ECO:0000256" key="3">
    <source>
        <dbReference type="ARBA" id="ARBA00022989"/>
    </source>
</evidence>
<sequence length="451" mass="50841">MIKNILFFLFPIIIYFIASNFIIDTKNLILITLLITTIVFWATSIIPNYQTSLIFLFTSLIFSLSSKDIIFSGFSSSAFWLVFAGMLIASAIKNVNLSERFSTLFSFIKNPTYLNILIFINIFSLLFSFVMPSSLGRVILLIPVAIIVAKNFGFKENDKGYTGIMLAFIFSTVIPAFTILPANVPNMILSGLTYEIYGFELLYSHYLVANFFVLGFIKNLILLVLLYLMYNDTPKYTFYKSEKTLLSKDEKIVIFTIIAMIFFWATDFIHGISASVIAIVGVLFLANPTINIIKTKDVNSINFASLLLVASIISLGNIVATNDYIKEILTSTINLYKPTNYEVLNQIIISSFMSFTGIFITQPSIPAIFTPMAEHISSISNFSLNEVIMMEVSAFSTLFLPYQSPPIIIGLALANIKQTQAIKFLLILAVITIVFLFPLQYYWMQFVKTII</sequence>
<feature type="transmembrane region" description="Helical" evidence="5">
    <location>
        <begin position="422"/>
        <end position="443"/>
    </location>
</feature>
<organism evidence="7 9">
    <name type="scientific">Arcobacter ellisii</name>
    <dbReference type="NCBI Taxonomy" id="913109"/>
    <lineage>
        <taxon>Bacteria</taxon>
        <taxon>Pseudomonadati</taxon>
        <taxon>Campylobacterota</taxon>
        <taxon>Epsilonproteobacteria</taxon>
        <taxon>Campylobacterales</taxon>
        <taxon>Arcobacteraceae</taxon>
        <taxon>Arcobacter</taxon>
    </lineage>
</organism>
<feature type="transmembrane region" description="Helical" evidence="5">
    <location>
        <begin position="69"/>
        <end position="92"/>
    </location>
</feature>
<evidence type="ECO:0000256" key="1">
    <source>
        <dbReference type="ARBA" id="ARBA00004141"/>
    </source>
</evidence>
<evidence type="ECO:0000256" key="2">
    <source>
        <dbReference type="ARBA" id="ARBA00022692"/>
    </source>
</evidence>
<feature type="transmembrane region" description="Helical" evidence="5">
    <location>
        <begin position="137"/>
        <end position="154"/>
    </location>
</feature>
<keyword evidence="4 5" id="KW-0472">Membrane</keyword>
<gene>
    <name evidence="6" type="ORF">AELL_1660</name>
    <name evidence="7" type="ORF">CP962_10840</name>
</gene>
<evidence type="ECO:0000313" key="7">
    <source>
        <dbReference type="EMBL" id="RXI29558.1"/>
    </source>
</evidence>
<feature type="transmembrane region" description="Helical" evidence="5">
    <location>
        <begin position="161"/>
        <end position="182"/>
    </location>
</feature>
<keyword evidence="2 5" id="KW-0812">Transmembrane</keyword>
<feature type="transmembrane region" description="Helical" evidence="5">
    <location>
        <begin position="6"/>
        <end position="23"/>
    </location>
</feature>
<feature type="transmembrane region" description="Helical" evidence="5">
    <location>
        <begin position="251"/>
        <end position="266"/>
    </location>
</feature>
<evidence type="ECO:0000313" key="9">
    <source>
        <dbReference type="Proteomes" id="UP000290588"/>
    </source>
</evidence>
<keyword evidence="8" id="KW-1185">Reference proteome</keyword>
<evidence type="ECO:0000313" key="6">
    <source>
        <dbReference type="EMBL" id="AXX95313.1"/>
    </source>
</evidence>
<feature type="transmembrane region" description="Helical" evidence="5">
    <location>
        <begin position="343"/>
        <end position="361"/>
    </location>
</feature>
<dbReference type="PANTHER" id="PTHR10283">
    <property type="entry name" value="SOLUTE CARRIER FAMILY 13 MEMBER"/>
    <property type="match status" value="1"/>
</dbReference>
<keyword evidence="3 5" id="KW-1133">Transmembrane helix</keyword>
<evidence type="ECO:0000256" key="5">
    <source>
        <dbReference type="SAM" id="Phobius"/>
    </source>
</evidence>
<evidence type="ECO:0000256" key="4">
    <source>
        <dbReference type="ARBA" id="ARBA00023136"/>
    </source>
</evidence>
<dbReference type="EMBL" id="CP032097">
    <property type="protein sequence ID" value="AXX95313.1"/>
    <property type="molecule type" value="Genomic_DNA"/>
</dbReference>
<dbReference type="EMBL" id="NXIG01000011">
    <property type="protein sequence ID" value="RXI29558.1"/>
    <property type="molecule type" value="Genomic_DNA"/>
</dbReference>
<feature type="transmembrane region" description="Helical" evidence="5">
    <location>
        <begin position="300"/>
        <end position="320"/>
    </location>
</feature>
<name>A0A347U8Y5_9BACT</name>
<dbReference type="GO" id="GO:0008514">
    <property type="term" value="F:organic anion transmembrane transporter activity"/>
    <property type="evidence" value="ECO:0007669"/>
    <property type="project" value="UniProtKB-ARBA"/>
</dbReference>
<dbReference type="GO" id="GO:1905039">
    <property type="term" value="P:carboxylic acid transmembrane transport"/>
    <property type="evidence" value="ECO:0007669"/>
    <property type="project" value="UniProtKB-ARBA"/>
</dbReference>
<dbReference type="Proteomes" id="UP000290588">
    <property type="component" value="Unassembled WGS sequence"/>
</dbReference>
<comment type="subcellular location">
    <subcellularLocation>
        <location evidence="1">Membrane</location>
        <topology evidence="1">Multi-pass membrane protein</topology>
    </subcellularLocation>
</comment>
<dbReference type="OrthoDB" id="5460483at2"/>
<feature type="transmembrane region" description="Helical" evidence="5">
    <location>
        <begin position="113"/>
        <end position="131"/>
    </location>
</feature>
<dbReference type="GO" id="GO:0005886">
    <property type="term" value="C:plasma membrane"/>
    <property type="evidence" value="ECO:0007669"/>
    <property type="project" value="TreeGrafter"/>
</dbReference>
<evidence type="ECO:0000313" key="8">
    <source>
        <dbReference type="Proteomes" id="UP000262582"/>
    </source>
</evidence>
<feature type="transmembrane region" description="Helical" evidence="5">
    <location>
        <begin position="202"/>
        <end position="230"/>
    </location>
</feature>
<dbReference type="Pfam" id="PF00939">
    <property type="entry name" value="Na_sulph_symp"/>
    <property type="match status" value="1"/>
</dbReference>
<dbReference type="InterPro" id="IPR001898">
    <property type="entry name" value="SLC13A/DASS"/>
</dbReference>
<dbReference type="KEGG" id="aell:AELL_1660"/>
<dbReference type="PANTHER" id="PTHR10283:SF82">
    <property type="entry name" value="SOLUTE CARRIER FAMILY 13 MEMBER 2"/>
    <property type="match status" value="1"/>
</dbReference>
<dbReference type="Proteomes" id="UP000262582">
    <property type="component" value="Chromosome"/>
</dbReference>
<reference evidence="6 8" key="2">
    <citation type="submission" date="2018-08" db="EMBL/GenBank/DDBJ databases">
        <title>Complete genome of the Arcobacter ellisii type strain LMG 26155.</title>
        <authorList>
            <person name="Miller W.G."/>
            <person name="Yee E."/>
            <person name="Bono J.L."/>
        </authorList>
    </citation>
    <scope>NUCLEOTIDE SEQUENCE [LARGE SCALE GENOMIC DNA]</scope>
    <source>
        <strain evidence="6 8">LMG 26155</strain>
    </source>
</reference>
<proteinExistence type="predicted"/>